<sequence>MNSHEIDYEIFGEEMQYVELELDPQEAAIAEAGNFMMMDNGIKMDTIFGDGSKQNEGFLGKVLGAGKRLLTGESLFMTIFSNIGQGKKKISFASPYPGKIIPVDLTQFGGKFICQKDAFLCAAKGVSIGIEFSRKLGRGFFGGEGFIMQSLEGDGMAFVHAGGTMAKKELAVGEVLKVDTGCIIGFTQTVNYDIEFIGGIRNTFFGGEGLFFATLTGPGVVYVQSLPFSRLANRVLQAAPQAGGKDKGEGSILGGLGDILGGDNRF</sequence>
<proteinExistence type="predicted"/>
<evidence type="ECO:0000313" key="2">
    <source>
        <dbReference type="Proteomes" id="UP000264330"/>
    </source>
</evidence>
<dbReference type="NCBIfam" id="TIGR00266">
    <property type="entry name" value="TIGR00266 family protein"/>
    <property type="match status" value="1"/>
</dbReference>
<organism evidence="1 2">
    <name type="scientific">Zunongwangia profunda</name>
    <dbReference type="NCBI Taxonomy" id="398743"/>
    <lineage>
        <taxon>Bacteria</taxon>
        <taxon>Pseudomonadati</taxon>
        <taxon>Bacteroidota</taxon>
        <taxon>Flavobacteriia</taxon>
        <taxon>Flavobacteriales</taxon>
        <taxon>Flavobacteriaceae</taxon>
        <taxon>Zunongwangia</taxon>
    </lineage>
</organism>
<dbReference type="PANTHER" id="PTHR43657:SF1">
    <property type="entry name" value="ALTERED INHERITANCE OF MITOCHONDRIA PROTEIN 24, MITOCHONDRIAL"/>
    <property type="match status" value="1"/>
</dbReference>
<dbReference type="Gene3D" id="3.60.160.10">
    <property type="entry name" value="Mitochondrial biogenesis AIM24"/>
    <property type="match status" value="1"/>
</dbReference>
<gene>
    <name evidence="1" type="ORF">DGQ38_15930</name>
</gene>
<dbReference type="EMBL" id="DPMF01000365">
    <property type="protein sequence ID" value="HCV82529.1"/>
    <property type="molecule type" value="Genomic_DNA"/>
</dbReference>
<dbReference type="OMA" id="RVDTGCI"/>
<protein>
    <submittedName>
        <fullName evidence="1">TIGR00266 family protein</fullName>
    </submittedName>
</protein>
<dbReference type="AlphaFoldDB" id="A0A3D5J357"/>
<dbReference type="InterPro" id="IPR002838">
    <property type="entry name" value="AIM24"/>
</dbReference>
<dbReference type="RefSeq" id="WP_013071831.1">
    <property type="nucleotide sequence ID" value="NZ_CAJXAW010000108.1"/>
</dbReference>
<reference evidence="1 2" key="1">
    <citation type="journal article" date="2018" name="Nat. Biotechnol.">
        <title>A standardized bacterial taxonomy based on genome phylogeny substantially revises the tree of life.</title>
        <authorList>
            <person name="Parks D.H."/>
            <person name="Chuvochina M."/>
            <person name="Waite D.W."/>
            <person name="Rinke C."/>
            <person name="Skarshewski A."/>
            <person name="Chaumeil P.A."/>
            <person name="Hugenholtz P."/>
        </authorList>
    </citation>
    <scope>NUCLEOTIDE SEQUENCE [LARGE SCALE GENOMIC DNA]</scope>
    <source>
        <strain evidence="1">UBA9359</strain>
    </source>
</reference>
<dbReference type="PANTHER" id="PTHR43657">
    <property type="entry name" value="TRYPTOPHAN RNA-BINDING ATTENUATOR PROTEIN-LIKE PROTEIN"/>
    <property type="match status" value="1"/>
</dbReference>
<dbReference type="SUPFAM" id="SSF51219">
    <property type="entry name" value="TRAP-like"/>
    <property type="match status" value="1"/>
</dbReference>
<dbReference type="InterPro" id="IPR036983">
    <property type="entry name" value="AIM24_sf"/>
</dbReference>
<comment type="caution">
    <text evidence="1">The sequence shown here is derived from an EMBL/GenBank/DDBJ whole genome shotgun (WGS) entry which is preliminary data.</text>
</comment>
<name>A0A3D5J357_9FLAO</name>
<accession>A0A3D5J357</accession>
<evidence type="ECO:0000313" key="1">
    <source>
        <dbReference type="EMBL" id="HCV82529.1"/>
    </source>
</evidence>
<dbReference type="InterPro" id="IPR016031">
    <property type="entry name" value="Trp_RNA-bd_attenuator-like_dom"/>
</dbReference>
<dbReference type="Proteomes" id="UP000264330">
    <property type="component" value="Unassembled WGS sequence"/>
</dbReference>
<dbReference type="Pfam" id="PF01987">
    <property type="entry name" value="AIM24"/>
    <property type="match status" value="1"/>
</dbReference>